<dbReference type="PANTHER" id="PTHR36838">
    <property type="entry name" value="AUXIN EFFLUX CARRIER FAMILY PROTEIN"/>
    <property type="match status" value="1"/>
</dbReference>
<sequence length="313" mass="33804">MGGILETVLPVFLLVALGKGLIYFKLAGPDFFRVSDRLVYYIFFPCLLFWKVAQSQAGAQNSTLELKILEVFPLVLGSIFTIWLLTLIHARLFKLPQHQIGAFSQVSYRFNTYVGMAIIFNYLGEQGVAGFAILISTAIPFINVLAVSTLVWFSPQAYSQKEKTKMVLKAMVTNPLILACLAGVLYGKVVGALPLFAVSSLKLLSSITLPLALLSVGSSLALDKLRGRLGPAFASCLYKLLLLPVTGYLLFSLSGINGPALVIAMVFFSLPTSPASYILSKQLASDAELAGASVALSTLLSFISLSAILFLFQ</sequence>
<evidence type="ECO:0000256" key="6">
    <source>
        <dbReference type="ARBA" id="ARBA00022989"/>
    </source>
</evidence>
<feature type="transmembrane region" description="Helical" evidence="8">
    <location>
        <begin position="106"/>
        <end position="123"/>
    </location>
</feature>
<feature type="transmembrane region" description="Helical" evidence="8">
    <location>
        <begin position="129"/>
        <end position="154"/>
    </location>
</feature>
<dbReference type="InterPro" id="IPR004776">
    <property type="entry name" value="Mem_transp_PIN-like"/>
</dbReference>
<feature type="transmembrane region" description="Helical" evidence="8">
    <location>
        <begin position="290"/>
        <end position="312"/>
    </location>
</feature>
<evidence type="ECO:0000256" key="4">
    <source>
        <dbReference type="ARBA" id="ARBA00022475"/>
    </source>
</evidence>
<dbReference type="STRING" id="1429043.X474_04400"/>
<name>A0A0D2HYH1_9BACT</name>
<dbReference type="Gene3D" id="1.20.1530.20">
    <property type="match status" value="1"/>
</dbReference>
<accession>A0A0D2HYH1</accession>
<keyword evidence="7 8" id="KW-0472">Membrane</keyword>
<dbReference type="PANTHER" id="PTHR36838:SF4">
    <property type="entry name" value="AUXIN EFFLUX CARRIER FAMILY PROTEIN"/>
    <property type="match status" value="1"/>
</dbReference>
<dbReference type="GO" id="GO:0005886">
    <property type="term" value="C:plasma membrane"/>
    <property type="evidence" value="ECO:0007669"/>
    <property type="project" value="UniProtKB-SubCell"/>
</dbReference>
<dbReference type="AlphaFoldDB" id="A0A0D2HYH1"/>
<dbReference type="InterPro" id="IPR038770">
    <property type="entry name" value="Na+/solute_symporter_sf"/>
</dbReference>
<dbReference type="EMBL" id="AZAC01000003">
    <property type="protein sequence ID" value="KIX15358.1"/>
    <property type="molecule type" value="Genomic_DNA"/>
</dbReference>
<evidence type="ECO:0000256" key="5">
    <source>
        <dbReference type="ARBA" id="ARBA00022692"/>
    </source>
</evidence>
<evidence type="ECO:0000256" key="3">
    <source>
        <dbReference type="ARBA" id="ARBA00022448"/>
    </source>
</evidence>
<dbReference type="GO" id="GO:0055085">
    <property type="term" value="P:transmembrane transport"/>
    <property type="evidence" value="ECO:0007669"/>
    <property type="project" value="InterPro"/>
</dbReference>
<feature type="transmembrane region" description="Helical" evidence="8">
    <location>
        <begin position="242"/>
        <end position="270"/>
    </location>
</feature>
<evidence type="ECO:0000256" key="1">
    <source>
        <dbReference type="ARBA" id="ARBA00004651"/>
    </source>
</evidence>
<evidence type="ECO:0000313" key="9">
    <source>
        <dbReference type="EMBL" id="KIX15358.1"/>
    </source>
</evidence>
<organism evidence="9 10">
    <name type="scientific">Dethiosulfatarculus sandiegensis</name>
    <dbReference type="NCBI Taxonomy" id="1429043"/>
    <lineage>
        <taxon>Bacteria</taxon>
        <taxon>Pseudomonadati</taxon>
        <taxon>Thermodesulfobacteriota</taxon>
        <taxon>Desulfarculia</taxon>
        <taxon>Desulfarculales</taxon>
        <taxon>Desulfarculaceae</taxon>
        <taxon>Dethiosulfatarculus</taxon>
    </lineage>
</organism>
<comment type="subcellular location">
    <subcellularLocation>
        <location evidence="1">Cell membrane</location>
        <topology evidence="1">Multi-pass membrane protein</topology>
    </subcellularLocation>
</comment>
<dbReference type="OrthoDB" id="9805563at2"/>
<evidence type="ECO:0000313" key="10">
    <source>
        <dbReference type="Proteomes" id="UP000032233"/>
    </source>
</evidence>
<evidence type="ECO:0000256" key="7">
    <source>
        <dbReference type="ARBA" id="ARBA00023136"/>
    </source>
</evidence>
<dbReference type="Pfam" id="PF03547">
    <property type="entry name" value="Mem_trans"/>
    <property type="match status" value="1"/>
</dbReference>
<comment type="similarity">
    <text evidence="2">Belongs to the auxin efflux carrier (TC 2.A.69) family.</text>
</comment>
<dbReference type="InParanoid" id="A0A0D2HYH1"/>
<feature type="transmembrane region" description="Helical" evidence="8">
    <location>
        <begin position="7"/>
        <end position="26"/>
    </location>
</feature>
<feature type="transmembrane region" description="Helical" evidence="8">
    <location>
        <begin position="203"/>
        <end position="222"/>
    </location>
</feature>
<keyword evidence="6 8" id="KW-1133">Transmembrane helix</keyword>
<comment type="caution">
    <text evidence="9">The sequence shown here is derived from an EMBL/GenBank/DDBJ whole genome shotgun (WGS) entry which is preliminary data.</text>
</comment>
<feature type="transmembrane region" description="Helical" evidence="8">
    <location>
        <begin position="71"/>
        <end position="94"/>
    </location>
</feature>
<keyword evidence="4" id="KW-1003">Cell membrane</keyword>
<gene>
    <name evidence="9" type="ORF">X474_04400</name>
</gene>
<protein>
    <submittedName>
        <fullName evidence="9">Transporter</fullName>
    </submittedName>
</protein>
<keyword evidence="3" id="KW-0813">Transport</keyword>
<evidence type="ECO:0000256" key="2">
    <source>
        <dbReference type="ARBA" id="ARBA00010145"/>
    </source>
</evidence>
<proteinExistence type="inferred from homology"/>
<evidence type="ECO:0000256" key="8">
    <source>
        <dbReference type="SAM" id="Phobius"/>
    </source>
</evidence>
<feature type="transmembrane region" description="Helical" evidence="8">
    <location>
        <begin position="175"/>
        <end position="197"/>
    </location>
</feature>
<dbReference type="Proteomes" id="UP000032233">
    <property type="component" value="Unassembled WGS sequence"/>
</dbReference>
<keyword evidence="5 8" id="KW-0812">Transmembrane</keyword>
<reference evidence="9 10" key="1">
    <citation type="submission" date="2013-11" db="EMBL/GenBank/DDBJ databases">
        <title>Metagenomic analysis of a methanogenic consortium involved in long chain n-alkane degradation.</title>
        <authorList>
            <person name="Davidova I.A."/>
            <person name="Callaghan A.V."/>
            <person name="Wawrik B."/>
            <person name="Pruitt S."/>
            <person name="Marks C."/>
            <person name="Duncan K.E."/>
            <person name="Suflita J.M."/>
        </authorList>
    </citation>
    <scope>NUCLEOTIDE SEQUENCE [LARGE SCALE GENOMIC DNA]</scope>
    <source>
        <strain evidence="9 10">SPR</strain>
    </source>
</reference>
<dbReference type="RefSeq" id="WP_044346873.1">
    <property type="nucleotide sequence ID" value="NZ_AZAC01000003.1"/>
</dbReference>
<keyword evidence="10" id="KW-1185">Reference proteome</keyword>
<feature type="transmembrane region" description="Helical" evidence="8">
    <location>
        <begin position="38"/>
        <end position="59"/>
    </location>
</feature>